<dbReference type="NCBIfam" id="TIGR02432">
    <property type="entry name" value="lysidine_TilS_N"/>
    <property type="match status" value="1"/>
</dbReference>
<dbReference type="eggNOG" id="COG0037">
    <property type="taxonomic scope" value="Bacteria"/>
</dbReference>
<comment type="subcellular location">
    <subcellularLocation>
        <location evidence="6">Cytoplasm</location>
    </subcellularLocation>
</comment>
<dbReference type="HOGENOM" id="CLU_018869_3_2_5"/>
<dbReference type="OrthoDB" id="9807403at2"/>
<dbReference type="CDD" id="cd01992">
    <property type="entry name" value="TilS_N"/>
    <property type="match status" value="1"/>
</dbReference>
<dbReference type="EC" id="6.3.4.19" evidence="6"/>
<dbReference type="SUPFAM" id="SSF52402">
    <property type="entry name" value="Adenine nucleotide alpha hydrolases-like"/>
    <property type="match status" value="1"/>
</dbReference>
<proteinExistence type="inferred from homology"/>
<comment type="similarity">
    <text evidence="6">Belongs to the tRNA(Ile)-lysidine synthase family.</text>
</comment>
<dbReference type="GO" id="GO:0032267">
    <property type="term" value="F:tRNA(Ile)-lysidine synthase activity"/>
    <property type="evidence" value="ECO:0007669"/>
    <property type="project" value="UniProtKB-EC"/>
</dbReference>
<dbReference type="STRING" id="316055.RPE_4700"/>
<dbReference type="GO" id="GO:0005524">
    <property type="term" value="F:ATP binding"/>
    <property type="evidence" value="ECO:0007669"/>
    <property type="project" value="UniProtKB-UniRule"/>
</dbReference>
<feature type="domain" description="tRNA(Ile)-lysidine/2-thiocytidine synthase N-terminal" evidence="7">
    <location>
        <begin position="27"/>
        <end position="207"/>
    </location>
</feature>
<evidence type="ECO:0000256" key="4">
    <source>
        <dbReference type="ARBA" id="ARBA00022840"/>
    </source>
</evidence>
<comment type="catalytic activity">
    <reaction evidence="5 6">
        <text>cytidine(34) in tRNA(Ile2) + L-lysine + ATP = lysidine(34) in tRNA(Ile2) + AMP + diphosphate + H(+)</text>
        <dbReference type="Rhea" id="RHEA:43744"/>
        <dbReference type="Rhea" id="RHEA-COMP:10625"/>
        <dbReference type="Rhea" id="RHEA-COMP:10670"/>
        <dbReference type="ChEBI" id="CHEBI:15378"/>
        <dbReference type="ChEBI" id="CHEBI:30616"/>
        <dbReference type="ChEBI" id="CHEBI:32551"/>
        <dbReference type="ChEBI" id="CHEBI:33019"/>
        <dbReference type="ChEBI" id="CHEBI:82748"/>
        <dbReference type="ChEBI" id="CHEBI:83665"/>
        <dbReference type="ChEBI" id="CHEBI:456215"/>
        <dbReference type="EC" id="6.3.4.19"/>
    </reaction>
</comment>
<dbReference type="InterPro" id="IPR012094">
    <property type="entry name" value="tRNA_Ile_lys_synt"/>
</dbReference>
<dbReference type="AlphaFoldDB" id="Q07HG5"/>
<evidence type="ECO:0000256" key="3">
    <source>
        <dbReference type="ARBA" id="ARBA00022741"/>
    </source>
</evidence>
<dbReference type="InterPro" id="IPR012795">
    <property type="entry name" value="tRNA_Ile_lys_synt_N"/>
</dbReference>
<dbReference type="Gene3D" id="3.40.50.620">
    <property type="entry name" value="HUPs"/>
    <property type="match status" value="1"/>
</dbReference>
<dbReference type="PANTHER" id="PTHR43033">
    <property type="entry name" value="TRNA(ILE)-LYSIDINE SYNTHASE-RELATED"/>
    <property type="match status" value="1"/>
</dbReference>
<comment type="domain">
    <text evidence="6">The N-terminal region contains the highly conserved SGGXDS motif, predicted to be a P-loop motif involved in ATP binding.</text>
</comment>
<evidence type="ECO:0000256" key="1">
    <source>
        <dbReference type="ARBA" id="ARBA00022598"/>
    </source>
</evidence>
<keyword evidence="2 6" id="KW-0819">tRNA processing</keyword>
<feature type="binding site" evidence="6">
    <location>
        <begin position="32"/>
        <end position="37"/>
    </location>
    <ligand>
        <name>ATP</name>
        <dbReference type="ChEBI" id="CHEBI:30616"/>
    </ligand>
</feature>
<evidence type="ECO:0000313" key="8">
    <source>
        <dbReference type="EMBL" id="ABJ08619.1"/>
    </source>
</evidence>
<dbReference type="InterPro" id="IPR014729">
    <property type="entry name" value="Rossmann-like_a/b/a_fold"/>
</dbReference>
<sequence length="343" mass="36943">MRDDEQRPISVQQAKLLFADWAKIPAIVLAVSGGPDSLALMVLAARWRAALKRGPELIAVTIDHGLREASAREARDVKKLAGNLGLPHKTLRWRGDKPTSGIPAAARAARYALLAKAARSTGATHIFTAHTRDDQAETVLMRLSRGSGLAGLAAMARQSERCGLQLARPLLGIAKSQLIATLAKARIEFAVDPSNSDPRFTRPRLRRLMAAFAEEGCDSRNLARLAARLRRANEALEILVDSAERSLASDGGGAGWVAGSFAALPAEIRLRLLLRGIDRLGHEGPAELGKVEALLQELDDAIAKTATKRGENRLKRTLAGALITLAGGRLRIEPAPPRRPRTR</sequence>
<organism evidence="8">
    <name type="scientific">Rhodopseudomonas palustris (strain BisA53)</name>
    <dbReference type="NCBI Taxonomy" id="316055"/>
    <lineage>
        <taxon>Bacteria</taxon>
        <taxon>Pseudomonadati</taxon>
        <taxon>Pseudomonadota</taxon>
        <taxon>Alphaproteobacteria</taxon>
        <taxon>Hyphomicrobiales</taxon>
        <taxon>Nitrobacteraceae</taxon>
        <taxon>Rhodopseudomonas</taxon>
    </lineage>
</organism>
<dbReference type="InterPro" id="IPR011063">
    <property type="entry name" value="TilS/TtcA_N"/>
</dbReference>
<dbReference type="Pfam" id="PF01171">
    <property type="entry name" value="ATP_bind_3"/>
    <property type="match status" value="1"/>
</dbReference>
<evidence type="ECO:0000256" key="6">
    <source>
        <dbReference type="HAMAP-Rule" id="MF_01161"/>
    </source>
</evidence>
<keyword evidence="3 6" id="KW-0547">Nucleotide-binding</keyword>
<keyword evidence="6" id="KW-0963">Cytoplasm</keyword>
<dbReference type="HAMAP" id="MF_01161">
    <property type="entry name" value="tRNA_Ile_lys_synt"/>
    <property type="match status" value="1"/>
</dbReference>
<gene>
    <name evidence="6" type="primary">tilS</name>
    <name evidence="8" type="ordered locus">RPE_4700</name>
</gene>
<evidence type="ECO:0000256" key="5">
    <source>
        <dbReference type="ARBA" id="ARBA00048539"/>
    </source>
</evidence>
<name>Q07HG5_RHOP5</name>
<dbReference type="EMBL" id="CP000463">
    <property type="protein sequence ID" value="ABJ08619.1"/>
    <property type="molecule type" value="Genomic_DNA"/>
</dbReference>
<dbReference type="GO" id="GO:0005737">
    <property type="term" value="C:cytoplasm"/>
    <property type="evidence" value="ECO:0007669"/>
    <property type="project" value="UniProtKB-SubCell"/>
</dbReference>
<evidence type="ECO:0000256" key="2">
    <source>
        <dbReference type="ARBA" id="ARBA00022694"/>
    </source>
</evidence>
<reference evidence="8" key="1">
    <citation type="submission" date="2006-09" db="EMBL/GenBank/DDBJ databases">
        <title>Complete sequence of Rhodopseudomonas palustris BisA53.</title>
        <authorList>
            <consortium name="US DOE Joint Genome Institute"/>
            <person name="Copeland A."/>
            <person name="Lucas S."/>
            <person name="Lapidus A."/>
            <person name="Barry K."/>
            <person name="Detter J.C."/>
            <person name="Glavina del Rio T."/>
            <person name="Hammon N."/>
            <person name="Israni S."/>
            <person name="Dalin E."/>
            <person name="Tice H."/>
            <person name="Pitluck S."/>
            <person name="Chain P."/>
            <person name="Malfatti S."/>
            <person name="Shin M."/>
            <person name="Vergez L."/>
            <person name="Schmutz J."/>
            <person name="Larimer F."/>
            <person name="Land M."/>
            <person name="Hauser L."/>
            <person name="Pelletier D.A."/>
            <person name="Kyrpides N."/>
            <person name="Kim E."/>
            <person name="Harwood C.S."/>
            <person name="Oda Y."/>
            <person name="Richardson P."/>
        </authorList>
    </citation>
    <scope>NUCLEOTIDE SEQUENCE [LARGE SCALE GENOMIC DNA]</scope>
    <source>
        <strain evidence="8">BisA53</strain>
    </source>
</reference>
<dbReference type="GO" id="GO:0006400">
    <property type="term" value="P:tRNA modification"/>
    <property type="evidence" value="ECO:0007669"/>
    <property type="project" value="UniProtKB-UniRule"/>
</dbReference>
<accession>Q07HG5</accession>
<keyword evidence="4 6" id="KW-0067">ATP-binding</keyword>
<dbReference type="PANTHER" id="PTHR43033:SF1">
    <property type="entry name" value="TRNA(ILE)-LYSIDINE SYNTHASE-RELATED"/>
    <property type="match status" value="1"/>
</dbReference>
<protein>
    <recommendedName>
        <fullName evidence="6">tRNA(Ile)-lysidine synthase</fullName>
        <ecNumber evidence="6">6.3.4.19</ecNumber>
    </recommendedName>
    <alternativeName>
        <fullName evidence="6">tRNA(Ile)-2-lysyl-cytidine synthase</fullName>
    </alternativeName>
    <alternativeName>
        <fullName evidence="6">tRNA(Ile)-lysidine synthetase</fullName>
    </alternativeName>
</protein>
<comment type="function">
    <text evidence="6">Ligates lysine onto the cytidine present at position 34 of the AUA codon-specific tRNA(Ile) that contains the anticodon CAU, in an ATP-dependent manner. Cytidine is converted to lysidine, thus changing the amino acid specificity of the tRNA from methionine to isoleucine.</text>
</comment>
<dbReference type="KEGG" id="rpe:RPE_4700"/>
<evidence type="ECO:0000259" key="7">
    <source>
        <dbReference type="Pfam" id="PF01171"/>
    </source>
</evidence>
<keyword evidence="1 6" id="KW-0436">Ligase</keyword>